<evidence type="ECO:0000313" key="2">
    <source>
        <dbReference type="EMBL" id="CAF0853356.1"/>
    </source>
</evidence>
<keyword evidence="4" id="KW-1185">Reference proteome</keyword>
<dbReference type="Proteomes" id="UP000663828">
    <property type="component" value="Unassembled WGS sequence"/>
</dbReference>
<gene>
    <name evidence="2" type="ORF">EDS130_LOCUS7430</name>
    <name evidence="3" type="ORF">XAT740_LOCUS9753</name>
</gene>
<feature type="transmembrane region" description="Helical" evidence="1">
    <location>
        <begin position="21"/>
        <end position="42"/>
    </location>
</feature>
<evidence type="ECO:0000313" key="4">
    <source>
        <dbReference type="Proteomes" id="UP000663828"/>
    </source>
</evidence>
<dbReference type="InterPro" id="IPR029058">
    <property type="entry name" value="AB_hydrolase_fold"/>
</dbReference>
<organism evidence="3 4">
    <name type="scientific">Adineta ricciae</name>
    <name type="common">Rotifer</name>
    <dbReference type="NCBI Taxonomy" id="249248"/>
    <lineage>
        <taxon>Eukaryota</taxon>
        <taxon>Metazoa</taxon>
        <taxon>Spiralia</taxon>
        <taxon>Gnathifera</taxon>
        <taxon>Rotifera</taxon>
        <taxon>Eurotatoria</taxon>
        <taxon>Bdelloidea</taxon>
        <taxon>Adinetida</taxon>
        <taxon>Adinetidae</taxon>
        <taxon>Adineta</taxon>
    </lineage>
</organism>
<dbReference type="Proteomes" id="UP000663852">
    <property type="component" value="Unassembled WGS sequence"/>
</dbReference>
<comment type="caution">
    <text evidence="3">The sequence shown here is derived from an EMBL/GenBank/DDBJ whole genome shotgun (WGS) entry which is preliminary data.</text>
</comment>
<dbReference type="EMBL" id="CAJNOR010000507">
    <property type="protein sequence ID" value="CAF0934250.1"/>
    <property type="molecule type" value="Genomic_DNA"/>
</dbReference>
<dbReference type="PANTHER" id="PTHR35128:SF1">
    <property type="entry name" value="SECRETION-REGULATING GUANINE NUCLEOTIDE EXCHANGE FACTOR"/>
    <property type="match status" value="1"/>
</dbReference>
<keyword evidence="1" id="KW-0812">Transmembrane</keyword>
<dbReference type="Gene3D" id="3.40.50.1820">
    <property type="entry name" value="alpha/beta hydrolase"/>
    <property type="match status" value="1"/>
</dbReference>
<dbReference type="PANTHER" id="PTHR35128">
    <property type="entry name" value="SECRETION-REGULATING GUANINE NUCLEOTIDE EXCHANGE FACTOR"/>
    <property type="match status" value="1"/>
</dbReference>
<dbReference type="SUPFAM" id="SSF53474">
    <property type="entry name" value="alpha/beta-Hydrolases"/>
    <property type="match status" value="1"/>
</dbReference>
<evidence type="ECO:0000256" key="1">
    <source>
        <dbReference type="SAM" id="Phobius"/>
    </source>
</evidence>
<dbReference type="AlphaFoldDB" id="A0A814BY01"/>
<sequence>MAKYNSRLSVLKFYIPSSIRGHLCLLFISCLISASFSFLLIYSNIHDIGLFFTSLFAPISFNLALSRSAESYAGRKAGLSVYDQNILYNDFDYLNNSTLTFEKRIYSTNIQVLYRLPKKIPIFALLLIFHGCSRSANDWFTTIERQRIVGAAVDLGYGCLAFQSTDQLSRCWSSESELSQNPDVQMVWNGLDEFYKEHPTLKSLPRFTFGASSGGIFSSVFATNSRDKIQGQIIFISIVLPDVLETHVKKGNYPSTAWIYMTRDTEFASEARINESMKIFAQHNIPHISFAITPIPITATIFHERIPTITKETSKHIVYLLQSKNWLDADAYLRYNPRRRNTWRDFIFLTSNKTITSTSILDNLNAHQNVLPDFFNTLYGEHEISFERSLEALQWHQRISKSKQNFTS</sequence>
<keyword evidence="1" id="KW-1133">Transmembrane helix</keyword>
<accession>A0A814BY01</accession>
<name>A0A814BY01_ADIRI</name>
<dbReference type="EMBL" id="CAJNOJ010000022">
    <property type="protein sequence ID" value="CAF0853356.1"/>
    <property type="molecule type" value="Genomic_DNA"/>
</dbReference>
<dbReference type="OrthoDB" id="10022521at2759"/>
<protein>
    <submittedName>
        <fullName evidence="3">Uncharacterized protein</fullName>
    </submittedName>
</protein>
<keyword evidence="1" id="KW-0472">Membrane</keyword>
<proteinExistence type="predicted"/>
<reference evidence="3" key="1">
    <citation type="submission" date="2021-02" db="EMBL/GenBank/DDBJ databases">
        <authorList>
            <person name="Nowell W R."/>
        </authorList>
    </citation>
    <scope>NUCLEOTIDE SEQUENCE</scope>
</reference>
<evidence type="ECO:0000313" key="3">
    <source>
        <dbReference type="EMBL" id="CAF0934250.1"/>
    </source>
</evidence>